<dbReference type="Pfam" id="PF24626">
    <property type="entry name" value="SH3_Tf2-1"/>
    <property type="match status" value="1"/>
</dbReference>
<protein>
    <submittedName>
        <fullName evidence="4">Uncharacterized protein</fullName>
    </submittedName>
</protein>
<dbReference type="InterPro" id="IPR056924">
    <property type="entry name" value="SH3_Tf2-1"/>
</dbReference>
<dbReference type="PANTHER" id="PTHR46148:SF52">
    <property type="entry name" value="OS04G0603800 PROTEIN"/>
    <property type="match status" value="1"/>
</dbReference>
<organism evidence="4 5">
    <name type="scientific">Buddleja alternifolia</name>
    <dbReference type="NCBI Taxonomy" id="168488"/>
    <lineage>
        <taxon>Eukaryota</taxon>
        <taxon>Viridiplantae</taxon>
        <taxon>Streptophyta</taxon>
        <taxon>Embryophyta</taxon>
        <taxon>Tracheophyta</taxon>
        <taxon>Spermatophyta</taxon>
        <taxon>Magnoliopsida</taxon>
        <taxon>eudicotyledons</taxon>
        <taxon>Gunneridae</taxon>
        <taxon>Pentapetalae</taxon>
        <taxon>asterids</taxon>
        <taxon>lamiids</taxon>
        <taxon>Lamiales</taxon>
        <taxon>Scrophulariaceae</taxon>
        <taxon>Buddlejeae</taxon>
        <taxon>Buddleja</taxon>
    </lineage>
</organism>
<evidence type="ECO:0000313" key="5">
    <source>
        <dbReference type="Proteomes" id="UP000826271"/>
    </source>
</evidence>
<feature type="domain" description="Tf2-1-like SH3-like" evidence="3">
    <location>
        <begin position="2"/>
        <end position="48"/>
    </location>
</feature>
<dbReference type="InterPro" id="IPR025525">
    <property type="entry name" value="hAT-like_transposase_RNase-H"/>
</dbReference>
<dbReference type="Pfam" id="PF14372">
    <property type="entry name" value="hAT-like_RNase-H"/>
    <property type="match status" value="1"/>
</dbReference>
<proteinExistence type="predicted"/>
<dbReference type="SUPFAM" id="SSF53098">
    <property type="entry name" value="Ribonuclease H-like"/>
    <property type="match status" value="1"/>
</dbReference>
<dbReference type="PANTHER" id="PTHR46148">
    <property type="entry name" value="CHROMO DOMAIN-CONTAINING PROTEIN"/>
    <property type="match status" value="1"/>
</dbReference>
<comment type="caution">
    <text evidence="4">The sequence shown here is derived from an EMBL/GenBank/DDBJ whole genome shotgun (WGS) entry which is preliminary data.</text>
</comment>
<evidence type="ECO:0000259" key="3">
    <source>
        <dbReference type="Pfam" id="PF24626"/>
    </source>
</evidence>
<evidence type="ECO:0000259" key="2">
    <source>
        <dbReference type="Pfam" id="PF14372"/>
    </source>
</evidence>
<reference evidence="4" key="1">
    <citation type="submission" date="2019-10" db="EMBL/GenBank/DDBJ databases">
        <authorList>
            <person name="Zhang R."/>
            <person name="Pan Y."/>
            <person name="Wang J."/>
            <person name="Ma R."/>
            <person name="Yu S."/>
        </authorList>
    </citation>
    <scope>NUCLEOTIDE SEQUENCE</scope>
    <source>
        <strain evidence="4">LA-IB0</strain>
        <tissue evidence="4">Leaf</tissue>
    </source>
</reference>
<dbReference type="AlphaFoldDB" id="A0AAV6XKD1"/>
<name>A0AAV6XKD1_9LAMI</name>
<sequence length="265" mass="29865">MRKHMKLAPKFYGPYTIIQKIGSVAYKLVLPVNSQIHPVFHVSLLKKKINHRHSATIQLPAIDNEGQIQVYPLAILSRRIVPRNADSTSSIFLFREETNEHTMDYKAPSTNDEIADIVTKVGTQLCSNFPAPPLGRGVEIANLIWRCLEDWGIVAKIHTVSIDNASANDLAIDNLKVFIRSKKKLCNLLMAIAAILDPKYKMMTLEFFFPRFYSPQDAVTELAFVQRTLCNHYMEYVSMCSTESDASGKGSTSRQSSQDARNVET</sequence>
<feature type="region of interest" description="Disordered" evidence="1">
    <location>
        <begin position="243"/>
        <end position="265"/>
    </location>
</feature>
<dbReference type="Proteomes" id="UP000826271">
    <property type="component" value="Unassembled WGS sequence"/>
</dbReference>
<keyword evidence="5" id="KW-1185">Reference proteome</keyword>
<dbReference type="GO" id="GO:0003677">
    <property type="term" value="F:DNA binding"/>
    <property type="evidence" value="ECO:0007669"/>
    <property type="project" value="InterPro"/>
</dbReference>
<dbReference type="EMBL" id="WHWC01000006">
    <property type="protein sequence ID" value="KAG8380827.1"/>
    <property type="molecule type" value="Genomic_DNA"/>
</dbReference>
<accession>A0AAV6XKD1</accession>
<evidence type="ECO:0000313" key="4">
    <source>
        <dbReference type="EMBL" id="KAG8380827.1"/>
    </source>
</evidence>
<gene>
    <name evidence="4" type="ORF">BUALT_Bualt06G0056900</name>
</gene>
<feature type="domain" description="hAT-like transposase RNase-H fold" evidence="2">
    <location>
        <begin position="178"/>
        <end position="233"/>
    </location>
</feature>
<evidence type="ECO:0000256" key="1">
    <source>
        <dbReference type="SAM" id="MobiDB-lite"/>
    </source>
</evidence>
<dbReference type="InterPro" id="IPR012337">
    <property type="entry name" value="RNaseH-like_sf"/>
</dbReference>